<evidence type="ECO:0000256" key="1">
    <source>
        <dbReference type="SAM" id="SignalP"/>
    </source>
</evidence>
<dbReference type="Proteomes" id="UP000235387">
    <property type="component" value="Unassembled WGS sequence"/>
</dbReference>
<evidence type="ECO:0000313" key="3">
    <source>
        <dbReference type="Proteomes" id="UP000235387"/>
    </source>
</evidence>
<dbReference type="AlphaFoldDB" id="A0A2N7L3I4"/>
<dbReference type="EMBL" id="MDAL01000071">
    <property type="protein sequence ID" value="PMN87499.1"/>
    <property type="molecule type" value="Genomic_DNA"/>
</dbReference>
<comment type="caution">
    <text evidence="2">The sequence shown here is derived from an EMBL/GenBank/DDBJ whole genome shotgun (WGS) entry which is preliminary data.</text>
</comment>
<evidence type="ECO:0000313" key="2">
    <source>
        <dbReference type="EMBL" id="PMN87499.1"/>
    </source>
</evidence>
<reference evidence="3" key="1">
    <citation type="submission" date="2016-07" db="EMBL/GenBank/DDBJ databases">
        <title>Nontailed viruses are major unrecognized killers of bacteria in the ocean.</title>
        <authorList>
            <person name="Kauffman K."/>
            <person name="Hussain F."/>
            <person name="Yang J."/>
            <person name="Arevalo P."/>
            <person name="Brown J."/>
            <person name="Cutler M."/>
            <person name="Kelly L."/>
            <person name="Polz M.F."/>
        </authorList>
    </citation>
    <scope>NUCLEOTIDE SEQUENCE [LARGE SCALE GENOMIC DNA]</scope>
    <source>
        <strain evidence="3">10N.261.45.A10</strain>
    </source>
</reference>
<accession>A0A2N7L3I4</accession>
<keyword evidence="1" id="KW-0732">Signal</keyword>
<feature type="signal peptide" evidence="1">
    <location>
        <begin position="1"/>
        <end position="31"/>
    </location>
</feature>
<name>A0A2N7L3I4_9GAMM</name>
<proteinExistence type="predicted"/>
<protein>
    <submittedName>
        <fullName evidence="2">Uncharacterized protein</fullName>
    </submittedName>
</protein>
<dbReference type="RefSeq" id="WP_102316042.1">
    <property type="nucleotide sequence ID" value="NZ_MCYQ01000002.1"/>
</dbReference>
<feature type="chain" id="PRO_5014847280" evidence="1">
    <location>
        <begin position="32"/>
        <end position="131"/>
    </location>
</feature>
<organism evidence="2 3">
    <name type="scientific">Enterovibrio norvegicus</name>
    <dbReference type="NCBI Taxonomy" id="188144"/>
    <lineage>
        <taxon>Bacteria</taxon>
        <taxon>Pseudomonadati</taxon>
        <taxon>Pseudomonadota</taxon>
        <taxon>Gammaproteobacteria</taxon>
        <taxon>Vibrionales</taxon>
        <taxon>Vibrionaceae</taxon>
        <taxon>Enterovibrio</taxon>
    </lineage>
</organism>
<sequence length="131" mass="14634">MRTHRLSSARLFYTLRCLTLAVLFVPAISHATISPALMTELDNMCGKMKVCVSEMFGEQAQNEQMKAMVNGIADQACEQTKIEMRDIPDDPAVQKAAVACMRSVNTLSCNQLTEDFETPECKQLEKFDLVP</sequence>
<gene>
    <name evidence="2" type="ORF">BCT23_09090</name>
</gene>